<dbReference type="SUPFAM" id="SSF53686">
    <property type="entry name" value="Tryptophan synthase beta subunit-like PLP-dependent enzymes"/>
    <property type="match status" value="1"/>
</dbReference>
<evidence type="ECO:0000313" key="6">
    <source>
        <dbReference type="EMBL" id="KAK3370251.1"/>
    </source>
</evidence>
<evidence type="ECO:0000259" key="5">
    <source>
        <dbReference type="Pfam" id="PF00291"/>
    </source>
</evidence>
<dbReference type="GO" id="GO:0018114">
    <property type="term" value="F:threonine racemase activity"/>
    <property type="evidence" value="ECO:0007669"/>
    <property type="project" value="TreeGrafter"/>
</dbReference>
<dbReference type="GO" id="GO:0000287">
    <property type="term" value="F:magnesium ion binding"/>
    <property type="evidence" value="ECO:0007669"/>
    <property type="project" value="TreeGrafter"/>
</dbReference>
<reference evidence="6" key="2">
    <citation type="submission" date="2023-06" db="EMBL/GenBank/DDBJ databases">
        <authorList>
            <consortium name="Lawrence Berkeley National Laboratory"/>
            <person name="Haridas S."/>
            <person name="Hensen N."/>
            <person name="Bonometti L."/>
            <person name="Westerberg I."/>
            <person name="Brannstrom I.O."/>
            <person name="Guillou S."/>
            <person name="Cros-Aarteil S."/>
            <person name="Calhoun S."/>
            <person name="Kuo A."/>
            <person name="Mondo S."/>
            <person name="Pangilinan J."/>
            <person name="Riley R."/>
            <person name="LaButti K."/>
            <person name="Andreopoulos B."/>
            <person name="Lipzen A."/>
            <person name="Chen C."/>
            <person name="Yanf M."/>
            <person name="Daum C."/>
            <person name="Ng V."/>
            <person name="Clum A."/>
            <person name="Steindorff A."/>
            <person name="Ohm R."/>
            <person name="Martin F."/>
            <person name="Silar P."/>
            <person name="Natvig D."/>
            <person name="Lalanne C."/>
            <person name="Gautier V."/>
            <person name="Ament-velasquez S.L."/>
            <person name="Kruys A."/>
            <person name="Hutchinson M.I."/>
            <person name="Powell A.J."/>
            <person name="Barry K."/>
            <person name="Miller A.N."/>
            <person name="Grigoriev I.V."/>
            <person name="Debuchy R."/>
            <person name="Gladieux P."/>
            <person name="Thoren M.H."/>
            <person name="Johannesson H."/>
        </authorList>
    </citation>
    <scope>NUCLEOTIDE SEQUENCE</scope>
    <source>
        <strain evidence="6">CBS 232.78</strain>
    </source>
</reference>
<dbReference type="InterPro" id="IPR036052">
    <property type="entry name" value="TrpB-like_PALP_sf"/>
</dbReference>
<dbReference type="PANTHER" id="PTHR43050">
    <property type="entry name" value="SERINE / THREONINE RACEMASE FAMILY MEMBER"/>
    <property type="match status" value="1"/>
</dbReference>
<dbReference type="GO" id="GO:0003941">
    <property type="term" value="F:L-serine ammonia-lyase activity"/>
    <property type="evidence" value="ECO:0007669"/>
    <property type="project" value="TreeGrafter"/>
</dbReference>
<dbReference type="GO" id="GO:0030170">
    <property type="term" value="F:pyridoxal phosphate binding"/>
    <property type="evidence" value="ECO:0007669"/>
    <property type="project" value="TreeGrafter"/>
</dbReference>
<dbReference type="GO" id="GO:0005524">
    <property type="term" value="F:ATP binding"/>
    <property type="evidence" value="ECO:0007669"/>
    <property type="project" value="TreeGrafter"/>
</dbReference>
<dbReference type="Pfam" id="PF00291">
    <property type="entry name" value="PALP"/>
    <property type="match status" value="1"/>
</dbReference>
<evidence type="ECO:0000256" key="1">
    <source>
        <dbReference type="ARBA" id="ARBA00001933"/>
    </source>
</evidence>
<dbReference type="GO" id="GO:0030378">
    <property type="term" value="F:serine racemase activity"/>
    <property type="evidence" value="ECO:0007669"/>
    <property type="project" value="TreeGrafter"/>
</dbReference>
<dbReference type="AlphaFoldDB" id="A0AAE0K541"/>
<comment type="similarity">
    <text evidence="2">Belongs to the serine/threonine dehydratase family.</text>
</comment>
<reference evidence="6" key="1">
    <citation type="journal article" date="2023" name="Mol. Phylogenet. Evol.">
        <title>Genome-scale phylogeny and comparative genomics of the fungal order Sordariales.</title>
        <authorList>
            <person name="Hensen N."/>
            <person name="Bonometti L."/>
            <person name="Westerberg I."/>
            <person name="Brannstrom I.O."/>
            <person name="Guillou S."/>
            <person name="Cros-Aarteil S."/>
            <person name="Calhoun S."/>
            <person name="Haridas S."/>
            <person name="Kuo A."/>
            <person name="Mondo S."/>
            <person name="Pangilinan J."/>
            <person name="Riley R."/>
            <person name="LaButti K."/>
            <person name="Andreopoulos B."/>
            <person name="Lipzen A."/>
            <person name="Chen C."/>
            <person name="Yan M."/>
            <person name="Daum C."/>
            <person name="Ng V."/>
            <person name="Clum A."/>
            <person name="Steindorff A."/>
            <person name="Ohm R.A."/>
            <person name="Martin F."/>
            <person name="Silar P."/>
            <person name="Natvig D.O."/>
            <person name="Lalanne C."/>
            <person name="Gautier V."/>
            <person name="Ament-Velasquez S.L."/>
            <person name="Kruys A."/>
            <person name="Hutchinson M.I."/>
            <person name="Powell A.J."/>
            <person name="Barry K."/>
            <person name="Miller A.N."/>
            <person name="Grigoriev I.V."/>
            <person name="Debuchy R."/>
            <person name="Gladieux P."/>
            <person name="Hiltunen Thoren M."/>
            <person name="Johannesson H."/>
        </authorList>
    </citation>
    <scope>NUCLEOTIDE SEQUENCE</scope>
    <source>
        <strain evidence="6">CBS 232.78</strain>
    </source>
</reference>
<name>A0AAE0K541_9PEZI</name>
<keyword evidence="4" id="KW-0456">Lyase</keyword>
<gene>
    <name evidence="6" type="ORF">B0H63DRAFT_497307</name>
</gene>
<comment type="caution">
    <text evidence="6">The sequence shown here is derived from an EMBL/GenBank/DDBJ whole genome shotgun (WGS) entry which is preliminary data.</text>
</comment>
<dbReference type="Gene3D" id="3.40.50.1100">
    <property type="match status" value="2"/>
</dbReference>
<protein>
    <submittedName>
        <fullName evidence="6">Tryptophan synthase beta subunit-like PLP-dependent enzyme</fullName>
    </submittedName>
</protein>
<keyword evidence="7" id="KW-1185">Reference proteome</keyword>
<sequence length="367" mass="38767">MSSPPASLPLTRASVEAAYELIKPYIHETPVLTNTTLSQLASTPRTPAELEGTEWAGQNPAKPVLRLWFKCENLQRIGAFKARGAFHAIERLKQEPGWEEGGGRLKGVVTHSSGNHAQALALAARTNNIPAHIVMPTISAPAKIAATKGYGANVVFSGSTSVEREAVTATVIAETGARLIPPYDHPNIILGQATASFELLSQLPPSTTLSGIITPLGGGGLLSGTALTCSSTSVKVFGAEPSFQGADDGRRGYLSGERIPAVSTLTIADGLRTPVGAIPWSIIYERRLVSGIYSVSEAQIRAALRLVYERMKLVVEPSAVVGLAVALYNEEFRAMVERQGGAQGWDLGIIFSGGNVSLEALGKLFSD</sequence>
<accession>A0AAE0K541</accession>
<comment type="cofactor">
    <cofactor evidence="1">
        <name>pyridoxal 5'-phosphate</name>
        <dbReference type="ChEBI" id="CHEBI:597326"/>
    </cofactor>
</comment>
<keyword evidence="3" id="KW-0663">Pyridoxal phosphate</keyword>
<evidence type="ECO:0000256" key="4">
    <source>
        <dbReference type="ARBA" id="ARBA00023239"/>
    </source>
</evidence>
<dbReference type="FunFam" id="3.40.50.1100:FF:000005">
    <property type="entry name" value="Threonine dehydratase catabolic"/>
    <property type="match status" value="1"/>
</dbReference>
<dbReference type="EMBL" id="JAULSW010000009">
    <property type="protein sequence ID" value="KAK3370251.1"/>
    <property type="molecule type" value="Genomic_DNA"/>
</dbReference>
<dbReference type="PANTHER" id="PTHR43050:SF1">
    <property type="entry name" value="SERINE RACEMASE"/>
    <property type="match status" value="1"/>
</dbReference>
<feature type="domain" description="Tryptophan synthase beta chain-like PALP" evidence="5">
    <location>
        <begin position="65"/>
        <end position="327"/>
    </location>
</feature>
<proteinExistence type="inferred from homology"/>
<evidence type="ECO:0000313" key="7">
    <source>
        <dbReference type="Proteomes" id="UP001285441"/>
    </source>
</evidence>
<evidence type="ECO:0000256" key="2">
    <source>
        <dbReference type="ARBA" id="ARBA00010869"/>
    </source>
</evidence>
<evidence type="ECO:0000256" key="3">
    <source>
        <dbReference type="ARBA" id="ARBA00022898"/>
    </source>
</evidence>
<dbReference type="GO" id="GO:0008721">
    <property type="term" value="F:D-serine ammonia-lyase activity"/>
    <property type="evidence" value="ECO:0007669"/>
    <property type="project" value="TreeGrafter"/>
</dbReference>
<dbReference type="InterPro" id="IPR001926">
    <property type="entry name" value="TrpB-like_PALP"/>
</dbReference>
<organism evidence="6 7">
    <name type="scientific">Podospora didyma</name>
    <dbReference type="NCBI Taxonomy" id="330526"/>
    <lineage>
        <taxon>Eukaryota</taxon>
        <taxon>Fungi</taxon>
        <taxon>Dikarya</taxon>
        <taxon>Ascomycota</taxon>
        <taxon>Pezizomycotina</taxon>
        <taxon>Sordariomycetes</taxon>
        <taxon>Sordariomycetidae</taxon>
        <taxon>Sordariales</taxon>
        <taxon>Podosporaceae</taxon>
        <taxon>Podospora</taxon>
    </lineage>
</organism>
<dbReference type="Proteomes" id="UP001285441">
    <property type="component" value="Unassembled WGS sequence"/>
</dbReference>
<dbReference type="CDD" id="cd01562">
    <property type="entry name" value="Thr-dehyd"/>
    <property type="match status" value="1"/>
</dbReference>